<dbReference type="EMBL" id="DXBG01000222">
    <property type="protein sequence ID" value="HIZ66113.1"/>
    <property type="molecule type" value="Genomic_DNA"/>
</dbReference>
<dbReference type="AlphaFoldDB" id="A0A9D2JTH1"/>
<sequence>MKNKSVKRMMAFGLGMALILGSMAGCSGGGKGEDTGAGEEQASEKDVPTIRLISWTTPSDPKTKPTYDLIETFAQEHSGEFKLEHENILGDELKAKIKTDIASDTVPDVFFYWGSGGNSTMLLDADVIIPFDEYLEESKEVKRELFPEESFSRTSSNDTLVTITTGLQYGVWLCNEELFQQCGVEIPKTLDDMLAMSDAFNENGIIPFAMGSKGGNPSHEFVAEILGQMPDCDKDFENLTQNYTIDTENIRNTLEIIDTMRENNLFPSDTVSVGDWDQQFALYNEGKAAMIYAWTWQIPNMSQEMADKTVIVDAPVMPGGTRDTSNFTRAGGDMGYVIS</sequence>
<comment type="caution">
    <text evidence="2">The sequence shown here is derived from an EMBL/GenBank/DDBJ whole genome shotgun (WGS) entry which is preliminary data.</text>
</comment>
<dbReference type="PANTHER" id="PTHR43649">
    <property type="entry name" value="ARABINOSE-BINDING PROTEIN-RELATED"/>
    <property type="match status" value="1"/>
</dbReference>
<dbReference type="InterPro" id="IPR006059">
    <property type="entry name" value="SBP"/>
</dbReference>
<dbReference type="Proteomes" id="UP000824056">
    <property type="component" value="Unassembled WGS sequence"/>
</dbReference>
<evidence type="ECO:0000313" key="3">
    <source>
        <dbReference type="Proteomes" id="UP000824056"/>
    </source>
</evidence>
<feature type="chain" id="PRO_5038972592" evidence="1">
    <location>
        <begin position="25"/>
        <end position="339"/>
    </location>
</feature>
<dbReference type="PANTHER" id="PTHR43649:SF12">
    <property type="entry name" value="DIACETYLCHITOBIOSE BINDING PROTEIN DASA"/>
    <property type="match status" value="1"/>
</dbReference>
<evidence type="ECO:0000313" key="2">
    <source>
        <dbReference type="EMBL" id="HIZ66113.1"/>
    </source>
</evidence>
<keyword evidence="1" id="KW-0732">Signal</keyword>
<organism evidence="2 3">
    <name type="scientific">Candidatus Blautia pullicola</name>
    <dbReference type="NCBI Taxonomy" id="2838498"/>
    <lineage>
        <taxon>Bacteria</taxon>
        <taxon>Bacillati</taxon>
        <taxon>Bacillota</taxon>
        <taxon>Clostridia</taxon>
        <taxon>Lachnospirales</taxon>
        <taxon>Lachnospiraceae</taxon>
        <taxon>Blautia</taxon>
    </lineage>
</organism>
<dbReference type="Pfam" id="PF13416">
    <property type="entry name" value="SBP_bac_8"/>
    <property type="match status" value="1"/>
</dbReference>
<feature type="non-terminal residue" evidence="2">
    <location>
        <position position="339"/>
    </location>
</feature>
<feature type="signal peptide" evidence="1">
    <location>
        <begin position="1"/>
        <end position="24"/>
    </location>
</feature>
<reference evidence="2" key="2">
    <citation type="submission" date="2021-04" db="EMBL/GenBank/DDBJ databases">
        <authorList>
            <person name="Gilroy R."/>
        </authorList>
    </citation>
    <scope>NUCLEOTIDE SEQUENCE</scope>
    <source>
        <strain evidence="2">1068</strain>
    </source>
</reference>
<proteinExistence type="predicted"/>
<accession>A0A9D2JTH1</accession>
<protein>
    <submittedName>
        <fullName evidence="2">ABC transporter substrate-binding protein</fullName>
    </submittedName>
</protein>
<dbReference type="InterPro" id="IPR050490">
    <property type="entry name" value="Bact_solute-bd_prot1"/>
</dbReference>
<dbReference type="SUPFAM" id="SSF53850">
    <property type="entry name" value="Periplasmic binding protein-like II"/>
    <property type="match status" value="1"/>
</dbReference>
<dbReference type="PROSITE" id="PS51257">
    <property type="entry name" value="PROKAR_LIPOPROTEIN"/>
    <property type="match status" value="1"/>
</dbReference>
<gene>
    <name evidence="2" type="ORF">H9809_09495</name>
</gene>
<evidence type="ECO:0000256" key="1">
    <source>
        <dbReference type="SAM" id="SignalP"/>
    </source>
</evidence>
<dbReference type="Gene3D" id="3.40.190.10">
    <property type="entry name" value="Periplasmic binding protein-like II"/>
    <property type="match status" value="2"/>
</dbReference>
<name>A0A9D2JTH1_9FIRM</name>
<reference evidence="2" key="1">
    <citation type="journal article" date="2021" name="PeerJ">
        <title>Extensive microbial diversity within the chicken gut microbiome revealed by metagenomics and culture.</title>
        <authorList>
            <person name="Gilroy R."/>
            <person name="Ravi A."/>
            <person name="Getino M."/>
            <person name="Pursley I."/>
            <person name="Horton D.L."/>
            <person name="Alikhan N.F."/>
            <person name="Baker D."/>
            <person name="Gharbi K."/>
            <person name="Hall N."/>
            <person name="Watson M."/>
            <person name="Adriaenssens E.M."/>
            <person name="Foster-Nyarko E."/>
            <person name="Jarju S."/>
            <person name="Secka A."/>
            <person name="Antonio M."/>
            <person name="Oren A."/>
            <person name="Chaudhuri R.R."/>
            <person name="La Ragione R."/>
            <person name="Hildebrand F."/>
            <person name="Pallen M.J."/>
        </authorList>
    </citation>
    <scope>NUCLEOTIDE SEQUENCE</scope>
    <source>
        <strain evidence="2">1068</strain>
    </source>
</reference>